<dbReference type="InParanoid" id="Q6CUE8"/>
<evidence type="ECO:0000313" key="8">
    <source>
        <dbReference type="Proteomes" id="UP000000598"/>
    </source>
</evidence>
<sequence>MEPVFSSRISIKWGEQEPHEDTNTWVLTAGNGKFVDARIDLKTNIPQWLITGEEQEIPTKDGYEFSLKFVHELDSVHGNDPERSADFGHFKSLTYSSRLEEGEMYNVSEERVMTYKEIWQTIDPIRSSTDHLVPVESDIYDGSSVTSIVWELSDDAKNNARGRLISIGKVSQGIVEYNGLFQCIRTWNNSVVYQYGSHVEEIFGQFMKGLSTHNSQFPWQRTYP</sequence>
<dbReference type="GeneID" id="2892505"/>
<reference evidence="7 8" key="1">
    <citation type="journal article" date="2004" name="Nature">
        <title>Genome evolution in yeasts.</title>
        <authorList>
            <consortium name="Genolevures"/>
            <person name="Dujon B."/>
            <person name="Sherman D."/>
            <person name="Fischer G."/>
            <person name="Durrens P."/>
            <person name="Casaregola S."/>
            <person name="Lafontaine I."/>
            <person name="de Montigny J."/>
            <person name="Marck C."/>
            <person name="Neuveglise C."/>
            <person name="Talla E."/>
            <person name="Goffard N."/>
            <person name="Frangeul L."/>
            <person name="Aigle M."/>
            <person name="Anthouard V."/>
            <person name="Babour A."/>
            <person name="Barbe V."/>
            <person name="Barnay S."/>
            <person name="Blanchin S."/>
            <person name="Beckerich J.M."/>
            <person name="Beyne E."/>
            <person name="Bleykasten C."/>
            <person name="Boisrame A."/>
            <person name="Boyer J."/>
            <person name="Cattolico L."/>
            <person name="Confanioleri F."/>
            <person name="de Daruvar A."/>
            <person name="Despons L."/>
            <person name="Fabre E."/>
            <person name="Fairhead C."/>
            <person name="Ferry-Dumazet H."/>
            <person name="Groppi A."/>
            <person name="Hantraye F."/>
            <person name="Hennequin C."/>
            <person name="Jauniaux N."/>
            <person name="Joyet P."/>
            <person name="Kachouri R."/>
            <person name="Kerrest A."/>
            <person name="Koszul R."/>
            <person name="Lemaire M."/>
            <person name="Lesur I."/>
            <person name="Ma L."/>
            <person name="Muller H."/>
            <person name="Nicaud J.M."/>
            <person name="Nikolski M."/>
            <person name="Oztas S."/>
            <person name="Ozier-Kalogeropoulos O."/>
            <person name="Pellenz S."/>
            <person name="Potier S."/>
            <person name="Richard G.F."/>
            <person name="Straub M.L."/>
            <person name="Suleau A."/>
            <person name="Swennene D."/>
            <person name="Tekaia F."/>
            <person name="Wesolowski-Louvel M."/>
            <person name="Westhof E."/>
            <person name="Wirth B."/>
            <person name="Zeniou-Meyer M."/>
            <person name="Zivanovic I."/>
            <person name="Bolotin-Fukuhara M."/>
            <person name="Thierry A."/>
            <person name="Bouchier C."/>
            <person name="Caudron B."/>
            <person name="Scarpelli C."/>
            <person name="Gaillardin C."/>
            <person name="Weissenbach J."/>
            <person name="Wincker P."/>
            <person name="Souciet J.L."/>
        </authorList>
    </citation>
    <scope>NUCLEOTIDE SEQUENCE [LARGE SCALE GENOMIC DNA]</scope>
    <source>
        <strain evidence="8">ATCC 8585 / CBS 2359 / DSM 70799 / NBRC 1267 / NRRL Y-1140 / WM37</strain>
    </source>
</reference>
<dbReference type="InterPro" id="IPR043047">
    <property type="entry name" value="Hri1_N_sf"/>
</dbReference>
<evidence type="ECO:0000256" key="5">
    <source>
        <dbReference type="ARBA" id="ARBA00022490"/>
    </source>
</evidence>
<comment type="similarity">
    <text evidence="3">Belongs to the HRI1 family.</text>
</comment>
<keyword evidence="5" id="KW-0963">Cytoplasm</keyword>
<evidence type="ECO:0000313" key="7">
    <source>
        <dbReference type="EMBL" id="CAH01292.1"/>
    </source>
</evidence>
<evidence type="ECO:0000256" key="1">
    <source>
        <dbReference type="ARBA" id="ARBA00004123"/>
    </source>
</evidence>
<keyword evidence="8" id="KW-1185">Reference proteome</keyword>
<dbReference type="InterPro" id="IPR038744">
    <property type="entry name" value="Hri1_N"/>
</dbReference>
<dbReference type="OMA" id="YIEIWRS"/>
<gene>
    <name evidence="7" type="ORF">KLLA0_C05412g</name>
</gene>
<proteinExistence type="inferred from homology"/>
<dbReference type="RefSeq" id="XP_452441.1">
    <property type="nucleotide sequence ID" value="XM_452441.1"/>
</dbReference>
<keyword evidence="6" id="KW-0539">Nucleus</keyword>
<dbReference type="HOGENOM" id="CLU_076653_0_0_1"/>
<dbReference type="AlphaFoldDB" id="Q6CUE8"/>
<dbReference type="GO" id="GO:0005737">
    <property type="term" value="C:cytoplasm"/>
    <property type="evidence" value="ECO:0007669"/>
    <property type="project" value="UniProtKB-SubCell"/>
</dbReference>
<organism evidence="7 8">
    <name type="scientific">Kluyveromyces lactis (strain ATCC 8585 / CBS 2359 / DSM 70799 / NBRC 1267 / NRRL Y-1140 / WM37)</name>
    <name type="common">Yeast</name>
    <name type="synonym">Candida sphaerica</name>
    <dbReference type="NCBI Taxonomy" id="284590"/>
    <lineage>
        <taxon>Eukaryota</taxon>
        <taxon>Fungi</taxon>
        <taxon>Dikarya</taxon>
        <taxon>Ascomycota</taxon>
        <taxon>Saccharomycotina</taxon>
        <taxon>Saccharomycetes</taxon>
        <taxon>Saccharomycetales</taxon>
        <taxon>Saccharomycetaceae</taxon>
        <taxon>Kluyveromyces</taxon>
    </lineage>
</organism>
<dbReference type="Gene3D" id="2.40.128.320">
    <property type="entry name" value="Protein HRI1, N-terminal domain"/>
    <property type="match status" value="1"/>
</dbReference>
<protein>
    <recommendedName>
        <fullName evidence="4">Protein HRI1</fullName>
    </recommendedName>
</protein>
<dbReference type="GO" id="GO:0005634">
    <property type="term" value="C:nucleus"/>
    <property type="evidence" value="ECO:0007669"/>
    <property type="project" value="UniProtKB-SubCell"/>
</dbReference>
<dbReference type="Proteomes" id="UP000000598">
    <property type="component" value="Chromosome C"/>
</dbReference>
<dbReference type="STRING" id="284590.Q6CUE8"/>
<dbReference type="PaxDb" id="284590-Q6CUE8"/>
<evidence type="ECO:0000256" key="6">
    <source>
        <dbReference type="ARBA" id="ARBA00023242"/>
    </source>
</evidence>
<dbReference type="InterPro" id="IPR031818">
    <property type="entry name" value="Hri1"/>
</dbReference>
<dbReference type="CDD" id="cd11693">
    <property type="entry name" value="HRI1_C_like"/>
    <property type="match status" value="1"/>
</dbReference>
<comment type="subcellular location">
    <subcellularLocation>
        <location evidence="2">Cytoplasm</location>
    </subcellularLocation>
    <subcellularLocation>
        <location evidence="1">Nucleus</location>
    </subcellularLocation>
</comment>
<evidence type="ECO:0000256" key="3">
    <source>
        <dbReference type="ARBA" id="ARBA00005229"/>
    </source>
</evidence>
<dbReference type="KEGG" id="kla:KLLA0_C05412g"/>
<evidence type="ECO:0000256" key="2">
    <source>
        <dbReference type="ARBA" id="ARBA00004496"/>
    </source>
</evidence>
<dbReference type="EMBL" id="CR382123">
    <property type="protein sequence ID" value="CAH01292.1"/>
    <property type="molecule type" value="Genomic_DNA"/>
</dbReference>
<dbReference type="eggNOG" id="ENOG502S8GG">
    <property type="taxonomic scope" value="Eukaryota"/>
</dbReference>
<accession>Q6CUE8</accession>
<dbReference type="Pfam" id="PF16815">
    <property type="entry name" value="HRI1"/>
    <property type="match status" value="1"/>
</dbReference>
<name>Q6CUE8_KLULA</name>
<evidence type="ECO:0000256" key="4">
    <source>
        <dbReference type="ARBA" id="ARBA00017063"/>
    </source>
</evidence>
<dbReference type="CDD" id="cd11692">
    <property type="entry name" value="HRI1_N_like"/>
    <property type="match status" value="1"/>
</dbReference>